<dbReference type="PROSITE" id="PS51217">
    <property type="entry name" value="UVRD_HELICASE_CTER"/>
    <property type="match status" value="1"/>
</dbReference>
<evidence type="ECO:0000256" key="10">
    <source>
        <dbReference type="ARBA" id="ARBA00034923"/>
    </source>
</evidence>
<evidence type="ECO:0000256" key="7">
    <source>
        <dbReference type="ARBA" id="ARBA00023235"/>
    </source>
</evidence>
<evidence type="ECO:0000313" key="16">
    <source>
        <dbReference type="EMBL" id="MDE5418171.1"/>
    </source>
</evidence>
<evidence type="ECO:0000313" key="17">
    <source>
        <dbReference type="Proteomes" id="UP001528920"/>
    </source>
</evidence>
<dbReference type="InterPro" id="IPR000212">
    <property type="entry name" value="DNA_helicase_UvrD/REP"/>
</dbReference>
<dbReference type="SUPFAM" id="SSF52540">
    <property type="entry name" value="P-loop containing nucleoside triphosphate hydrolases"/>
    <property type="match status" value="1"/>
</dbReference>
<comment type="caution">
    <text evidence="16">The sequence shown here is derived from an EMBL/GenBank/DDBJ whole genome shotgun (WGS) entry which is preliminary data.</text>
</comment>
<keyword evidence="2 12" id="KW-0547">Nucleotide-binding</keyword>
<dbReference type="PROSITE" id="PS51198">
    <property type="entry name" value="UVRD_HELICASE_ATP_BIND"/>
    <property type="match status" value="1"/>
</dbReference>
<gene>
    <name evidence="16" type="ORF">L3049_09130</name>
</gene>
<evidence type="ECO:0000256" key="11">
    <source>
        <dbReference type="ARBA" id="ARBA00048988"/>
    </source>
</evidence>
<evidence type="ECO:0000256" key="12">
    <source>
        <dbReference type="PROSITE-ProRule" id="PRU00560"/>
    </source>
</evidence>
<comment type="similarity">
    <text evidence="1">Belongs to the helicase family. UvrD subfamily.</text>
</comment>
<evidence type="ECO:0000256" key="4">
    <source>
        <dbReference type="ARBA" id="ARBA00022806"/>
    </source>
</evidence>
<feature type="region of interest" description="Disordered" evidence="13">
    <location>
        <begin position="657"/>
        <end position="717"/>
    </location>
</feature>
<dbReference type="Gene3D" id="1.10.10.160">
    <property type="match status" value="1"/>
</dbReference>
<dbReference type="Gene3D" id="1.10.486.10">
    <property type="entry name" value="PCRA, domain 4"/>
    <property type="match status" value="1"/>
</dbReference>
<keyword evidence="7" id="KW-0413">Isomerase</keyword>
<feature type="domain" description="UvrD-like helicase ATP-binding" evidence="14">
    <location>
        <begin position="5"/>
        <end position="290"/>
    </location>
</feature>
<dbReference type="Pfam" id="PF13361">
    <property type="entry name" value="UvrD_C"/>
    <property type="match status" value="1"/>
</dbReference>
<dbReference type="EC" id="5.6.2.4" evidence="9"/>
<dbReference type="Pfam" id="PF21196">
    <property type="entry name" value="PcrA_UvrD_tudor"/>
    <property type="match status" value="1"/>
</dbReference>
<evidence type="ECO:0000256" key="6">
    <source>
        <dbReference type="ARBA" id="ARBA00023125"/>
    </source>
</evidence>
<accession>A0ABT5VSA4</accession>
<dbReference type="InterPro" id="IPR027417">
    <property type="entry name" value="P-loop_NTPase"/>
</dbReference>
<reference evidence="16 17" key="1">
    <citation type="submission" date="2022-01" db="EMBL/GenBank/DDBJ databases">
        <title>Labilibaculum sp. nov, a marine bacterium isolated from Antarctica.</title>
        <authorList>
            <person name="Dai W."/>
        </authorList>
    </citation>
    <scope>NUCLEOTIDE SEQUENCE [LARGE SCALE GENOMIC DNA]</scope>
    <source>
        <strain evidence="16 17">DW002</strain>
    </source>
</reference>
<dbReference type="InterPro" id="IPR014016">
    <property type="entry name" value="UvrD-like_ATP-bd"/>
</dbReference>
<comment type="catalytic activity">
    <reaction evidence="11">
        <text>ATP + H2O = ADP + phosphate + H(+)</text>
        <dbReference type="Rhea" id="RHEA:13065"/>
        <dbReference type="ChEBI" id="CHEBI:15377"/>
        <dbReference type="ChEBI" id="CHEBI:15378"/>
        <dbReference type="ChEBI" id="CHEBI:30616"/>
        <dbReference type="ChEBI" id="CHEBI:43474"/>
        <dbReference type="ChEBI" id="CHEBI:456216"/>
        <dbReference type="EC" id="5.6.2.4"/>
    </reaction>
</comment>
<dbReference type="Proteomes" id="UP001528920">
    <property type="component" value="Unassembled WGS sequence"/>
</dbReference>
<proteinExistence type="inferred from homology"/>
<keyword evidence="17" id="KW-1185">Reference proteome</keyword>
<evidence type="ECO:0000256" key="9">
    <source>
        <dbReference type="ARBA" id="ARBA00034808"/>
    </source>
</evidence>
<name>A0ABT5VSA4_9BACT</name>
<dbReference type="InterPro" id="IPR014017">
    <property type="entry name" value="DNA_helicase_UvrD-like_C"/>
</dbReference>
<dbReference type="PANTHER" id="PTHR11070">
    <property type="entry name" value="UVRD / RECB / PCRA DNA HELICASE FAMILY MEMBER"/>
    <property type="match status" value="1"/>
</dbReference>
<evidence type="ECO:0000259" key="14">
    <source>
        <dbReference type="PROSITE" id="PS51198"/>
    </source>
</evidence>
<organism evidence="16 17">
    <name type="scientific">Paralabilibaculum antarcticum</name>
    <dbReference type="NCBI Taxonomy" id="2912572"/>
    <lineage>
        <taxon>Bacteria</taxon>
        <taxon>Pseudomonadati</taxon>
        <taxon>Bacteroidota</taxon>
        <taxon>Bacteroidia</taxon>
        <taxon>Marinilabiliales</taxon>
        <taxon>Marinifilaceae</taxon>
        <taxon>Paralabilibaculum</taxon>
    </lineage>
</organism>
<evidence type="ECO:0000256" key="2">
    <source>
        <dbReference type="ARBA" id="ARBA00022741"/>
    </source>
</evidence>
<feature type="binding site" evidence="12">
    <location>
        <begin position="26"/>
        <end position="33"/>
    </location>
    <ligand>
        <name>ATP</name>
        <dbReference type="ChEBI" id="CHEBI:30616"/>
    </ligand>
</feature>
<sequence>MDYLNELNPVQREAVEKTDGPSLVIAGAGSGKTRVLTYRIAHLLNKGVRPYTILALTFTNKAAREMKERIGHIVGSEQAQSLWMGTFHSTFAKILRYEAEHLGFDSNFTIYDTQDSKNLLRSIIKEMKLDDKVYKANDILNRISSAKNNLVTATAYSQNSAAQEIDASNRRPLTAEIYKRYSHRCRQANAMDFDDLLLQTNILFKSSPEVLAKYQAKFKYILVDEYQDTNYSQYLIVKKLAEQHKNVSVVGDDAQSIYSFRGAKIENILNFRNDYPDYQLFKLEQNYRSTKIIVNAANSVIKKNQGQIKKESFSEKEGGENIKVIKAMTDHEEGYIIANDLYETKMRHRLKFEDFAILYRTNAQSRIFEESLRKLNLPYKIYGGLSFYQRKEIKDLLSYFRMAVNPNDEEAIKRVINYPKRGIGATTISKLQEAAAQNESSIWDIVCGLNQRPYGINGGTISKLMKFATLITDFQKMQETESAFDLANHIAKTTGIIKELYNDRSPEGVSRHENIQELLNAIQDFTQIALEEGKENKLANYLEDVALLTDHDNEKDEDRNKISMMTIHSAKGLEFPHLYLVGLEEDLFPSQMATSTQQELEEERRLFYVALTRAETKVSLSFAKSRYKWGNMSYPRPSRFLNEIDEKYVDNQFEKEPEFNGASSDNFQSNSDSEVVSQSRKFQAKRSLNTKPKLNQPTARIKASSQQQDDPNFKPSNPELIQAGMVVEHQRFGKGKVLQMEGSKPNIKATVFFQNVGQKQLLLKFAKLKIVG</sequence>
<keyword evidence="5 12" id="KW-0067">ATP-binding</keyword>
<evidence type="ECO:0000256" key="1">
    <source>
        <dbReference type="ARBA" id="ARBA00009922"/>
    </source>
</evidence>
<evidence type="ECO:0000256" key="13">
    <source>
        <dbReference type="SAM" id="MobiDB-lite"/>
    </source>
</evidence>
<keyword evidence="6" id="KW-0238">DNA-binding</keyword>
<protein>
    <recommendedName>
        <fullName evidence="9">DNA 3'-5' helicase</fullName>
        <ecNumber evidence="9">5.6.2.4</ecNumber>
    </recommendedName>
    <alternativeName>
        <fullName evidence="10">DNA 3'-5' helicase II</fullName>
    </alternativeName>
</protein>
<evidence type="ECO:0000256" key="5">
    <source>
        <dbReference type="ARBA" id="ARBA00022840"/>
    </source>
</evidence>
<feature type="compositionally biased region" description="Polar residues" evidence="13">
    <location>
        <begin position="661"/>
        <end position="710"/>
    </location>
</feature>
<comment type="catalytic activity">
    <reaction evidence="8">
        <text>Couples ATP hydrolysis with the unwinding of duplex DNA by translocating in the 3'-5' direction.</text>
        <dbReference type="EC" id="5.6.2.4"/>
    </reaction>
</comment>
<dbReference type="PANTHER" id="PTHR11070:SF2">
    <property type="entry name" value="ATP-DEPENDENT DNA HELICASE SRS2"/>
    <property type="match status" value="1"/>
</dbReference>
<evidence type="ECO:0000256" key="3">
    <source>
        <dbReference type="ARBA" id="ARBA00022801"/>
    </source>
</evidence>
<evidence type="ECO:0000256" key="8">
    <source>
        <dbReference type="ARBA" id="ARBA00034617"/>
    </source>
</evidence>
<dbReference type="RefSeq" id="WP_275109496.1">
    <property type="nucleotide sequence ID" value="NZ_JAKJSC010000001.1"/>
</dbReference>
<keyword evidence="4 12" id="KW-0347">Helicase</keyword>
<dbReference type="InterPro" id="IPR013986">
    <property type="entry name" value="DExx_box_DNA_helicase_dom_sf"/>
</dbReference>
<keyword evidence="3 12" id="KW-0378">Hydrolase</keyword>
<dbReference type="CDD" id="cd17932">
    <property type="entry name" value="DEXQc_UvrD"/>
    <property type="match status" value="1"/>
</dbReference>
<evidence type="ECO:0000259" key="15">
    <source>
        <dbReference type="PROSITE" id="PS51217"/>
    </source>
</evidence>
<dbReference type="EMBL" id="JAKJSC010000001">
    <property type="protein sequence ID" value="MDE5418171.1"/>
    <property type="molecule type" value="Genomic_DNA"/>
</dbReference>
<dbReference type="Pfam" id="PF00580">
    <property type="entry name" value="UvrD-helicase"/>
    <property type="match status" value="1"/>
</dbReference>
<feature type="domain" description="UvrD-like helicase C-terminal" evidence="15">
    <location>
        <begin position="291"/>
        <end position="572"/>
    </location>
</feature>
<dbReference type="CDD" id="cd18807">
    <property type="entry name" value="SF1_C_UvrD"/>
    <property type="match status" value="1"/>
</dbReference>
<dbReference type="Gene3D" id="3.40.50.300">
    <property type="entry name" value="P-loop containing nucleotide triphosphate hydrolases"/>
    <property type="match status" value="2"/>
</dbReference>